<reference evidence="11" key="1">
    <citation type="submission" date="2018-05" db="EMBL/GenBank/DDBJ databases">
        <title>Complete genome sequence of Actinobacillus porcitonsillarum reference strain 9953L55 (CCUG 46996).</title>
        <authorList>
            <person name="Dona V."/>
            <person name="Perreten V."/>
        </authorList>
    </citation>
    <scope>NUCLEOTIDE SEQUENCE [LARGE SCALE GENOMIC DNA]</scope>
    <source>
        <strain evidence="11">9953L55</strain>
    </source>
</reference>
<dbReference type="GO" id="GO:0005886">
    <property type="term" value="C:plasma membrane"/>
    <property type="evidence" value="ECO:0007669"/>
    <property type="project" value="UniProtKB-SubCell"/>
</dbReference>
<dbReference type="SUPFAM" id="SSF53649">
    <property type="entry name" value="Alkaline phosphatase-like"/>
    <property type="match status" value="1"/>
</dbReference>
<evidence type="ECO:0000313" key="11">
    <source>
        <dbReference type="Proteomes" id="UP000244920"/>
    </source>
</evidence>
<keyword evidence="4 8" id="KW-0812">Transmembrane</keyword>
<feature type="transmembrane region" description="Helical" evidence="8">
    <location>
        <begin position="136"/>
        <end position="159"/>
    </location>
</feature>
<dbReference type="GO" id="GO:0009244">
    <property type="term" value="P:lipopolysaccharide core region biosynthetic process"/>
    <property type="evidence" value="ECO:0007669"/>
    <property type="project" value="TreeGrafter"/>
</dbReference>
<keyword evidence="6 8" id="KW-0472">Membrane</keyword>
<evidence type="ECO:0000256" key="8">
    <source>
        <dbReference type="SAM" id="Phobius"/>
    </source>
</evidence>
<organism evidence="10 11">
    <name type="scientific">Actinobacillus porcitonsillarum</name>
    <dbReference type="NCBI Taxonomy" id="189834"/>
    <lineage>
        <taxon>Bacteria</taxon>
        <taxon>Pseudomonadati</taxon>
        <taxon>Pseudomonadota</taxon>
        <taxon>Gammaproteobacteria</taxon>
        <taxon>Pasteurellales</taxon>
        <taxon>Pasteurellaceae</taxon>
        <taxon>Actinobacillus</taxon>
    </lineage>
</organism>
<feature type="transmembrane region" description="Helical" evidence="8">
    <location>
        <begin position="7"/>
        <end position="26"/>
    </location>
</feature>
<dbReference type="PANTHER" id="PTHR30443:SF4">
    <property type="entry name" value="PHOSPHOETHANOLAMINE TRANSFERASE OPGE-RELATED"/>
    <property type="match status" value="1"/>
</dbReference>
<protein>
    <recommendedName>
        <fullName evidence="9">Sulfatase N-terminal domain-containing protein</fullName>
    </recommendedName>
</protein>
<dbReference type="KEGG" id="apor:DDU33_08715"/>
<name>A0A2U8FM45_9PAST</name>
<keyword evidence="11" id="KW-1185">Reference proteome</keyword>
<evidence type="ECO:0000256" key="4">
    <source>
        <dbReference type="ARBA" id="ARBA00022692"/>
    </source>
</evidence>
<evidence type="ECO:0000259" key="9">
    <source>
        <dbReference type="Pfam" id="PF00884"/>
    </source>
</evidence>
<feature type="transmembrane region" description="Helical" evidence="8">
    <location>
        <begin position="66"/>
        <end position="84"/>
    </location>
</feature>
<dbReference type="EMBL" id="CP029206">
    <property type="protein sequence ID" value="AWI51556.1"/>
    <property type="molecule type" value="Genomic_DNA"/>
</dbReference>
<feature type="transmembrane region" description="Helical" evidence="8">
    <location>
        <begin position="104"/>
        <end position="124"/>
    </location>
</feature>
<keyword evidence="5 8" id="KW-1133">Transmembrane helix</keyword>
<keyword evidence="2" id="KW-1003">Cell membrane</keyword>
<feature type="transmembrane region" description="Helical" evidence="8">
    <location>
        <begin position="38"/>
        <end position="59"/>
    </location>
</feature>
<accession>A0A2U8FM45</accession>
<evidence type="ECO:0000256" key="3">
    <source>
        <dbReference type="ARBA" id="ARBA00022679"/>
    </source>
</evidence>
<keyword evidence="3" id="KW-0808">Transferase</keyword>
<dbReference type="RefSeq" id="WP_108924771.1">
    <property type="nucleotide sequence ID" value="NZ_CP029206.1"/>
</dbReference>
<dbReference type="InterPro" id="IPR058130">
    <property type="entry name" value="PEA_transf_C"/>
</dbReference>
<dbReference type="Pfam" id="PF00884">
    <property type="entry name" value="Sulfatase"/>
    <property type="match status" value="1"/>
</dbReference>
<evidence type="ECO:0000256" key="6">
    <source>
        <dbReference type="ARBA" id="ARBA00023136"/>
    </source>
</evidence>
<evidence type="ECO:0000256" key="1">
    <source>
        <dbReference type="ARBA" id="ARBA00004651"/>
    </source>
</evidence>
<dbReference type="InterPro" id="IPR017850">
    <property type="entry name" value="Alkaline_phosphatase_core_sf"/>
</dbReference>
<evidence type="ECO:0000256" key="5">
    <source>
        <dbReference type="ARBA" id="ARBA00022989"/>
    </source>
</evidence>
<dbReference type="Proteomes" id="UP000244920">
    <property type="component" value="Chromosome"/>
</dbReference>
<evidence type="ECO:0000256" key="7">
    <source>
        <dbReference type="ARBA" id="ARBA00038481"/>
    </source>
</evidence>
<comment type="similarity">
    <text evidence="7">Belongs to the phosphoethanolamine transferase family.</text>
</comment>
<evidence type="ECO:0000256" key="2">
    <source>
        <dbReference type="ARBA" id="ARBA00022475"/>
    </source>
</evidence>
<proteinExistence type="inferred from homology"/>
<feature type="domain" description="Sulfatase N-terminal" evidence="9">
    <location>
        <begin position="194"/>
        <end position="470"/>
    </location>
</feature>
<sequence length="512" mass="58083">MQNKKLFGIFFALGLAIFASFFMLKGSGFFEHPSVPEVILGAILIITLASSKWTYYLLLLPITLGYMFYTPIGLAFGRPTYQYIASVFATDMMESKEFLQQLDPLNIVIAIAMLLAVIFYRKITNILDIKPLRNKSFVLFAILFGLYYLAPLKFFHVFYDESMKVKKELDVLNHLSIESKWGSSTLSANAKYDDYVLIIGESARKDYHHAYGYPAENTPFMSHAKGTLIDGFTSGGTNTIASLKLMLTKPNTQTWEGNYELSMIDLIKSAGIKTYWISNQGYLGQFDTPISSLANKSDVKIFTKAGDSLNQNISDFELLPKFVQTIEQPATQKRFIVLHLYGSHPITCDRLTDYPKMFDDEKLPKKFFNVNCYVSSIKKTDEVIQRVYEALEKNKASTGRSFSMIYFSDHGLSHDISEDNITIHNSSGKSKLHYDIPLFKISSDDTQRNEYHVFKSGLNFTDGIGKWIGIENPLLNKDVDLFSNQPDKDDYGLKKIIEEIKAPLDPAIIIPQ</sequence>
<gene>
    <name evidence="10" type="ORF">DDU33_08715</name>
</gene>
<dbReference type="PANTHER" id="PTHR30443">
    <property type="entry name" value="INNER MEMBRANE PROTEIN"/>
    <property type="match status" value="1"/>
</dbReference>
<dbReference type="Gene3D" id="3.40.720.10">
    <property type="entry name" value="Alkaline Phosphatase, subunit A"/>
    <property type="match status" value="1"/>
</dbReference>
<dbReference type="CDD" id="cd16017">
    <property type="entry name" value="LptA"/>
    <property type="match status" value="1"/>
</dbReference>
<dbReference type="InterPro" id="IPR040423">
    <property type="entry name" value="PEA_transferase"/>
</dbReference>
<comment type="subcellular location">
    <subcellularLocation>
        <location evidence="1">Cell membrane</location>
        <topology evidence="1">Multi-pass membrane protein</topology>
    </subcellularLocation>
</comment>
<dbReference type="AlphaFoldDB" id="A0A2U8FM45"/>
<dbReference type="GO" id="GO:0016776">
    <property type="term" value="F:phosphotransferase activity, phosphate group as acceptor"/>
    <property type="evidence" value="ECO:0007669"/>
    <property type="project" value="TreeGrafter"/>
</dbReference>
<evidence type="ECO:0000313" key="10">
    <source>
        <dbReference type="EMBL" id="AWI51556.1"/>
    </source>
</evidence>
<dbReference type="InterPro" id="IPR000917">
    <property type="entry name" value="Sulfatase_N"/>
</dbReference>